<dbReference type="Proteomes" id="UP000002497">
    <property type="component" value="Unassembled WGS sequence"/>
</dbReference>
<reference evidence="3" key="1">
    <citation type="journal article" date="2010" name="Genome Res.">
        <title>Population genomic sequencing of Coccidioides fungi reveals recent hybridization and transposon control.</title>
        <authorList>
            <person name="Neafsey D.E."/>
            <person name="Barker B.M."/>
            <person name="Sharpton T.J."/>
            <person name="Stajich J.E."/>
            <person name="Park D.J."/>
            <person name="Whiston E."/>
            <person name="Hung C.-Y."/>
            <person name="McMahan C."/>
            <person name="White J."/>
            <person name="Sykes S."/>
            <person name="Heiman D."/>
            <person name="Young S."/>
            <person name="Zeng Q."/>
            <person name="Abouelleil A."/>
            <person name="Aftuck L."/>
            <person name="Bessette D."/>
            <person name="Brown A."/>
            <person name="FitzGerald M."/>
            <person name="Lui A."/>
            <person name="Macdonald J.P."/>
            <person name="Priest M."/>
            <person name="Orbach M.J."/>
            <person name="Galgiani J.N."/>
            <person name="Kirkland T.N."/>
            <person name="Cole G.T."/>
            <person name="Birren B.W."/>
            <person name="Henn M.R."/>
            <person name="Taylor J.W."/>
            <person name="Rounsley S.D."/>
        </authorList>
    </citation>
    <scope>NUCLEOTIDE SEQUENCE [LARGE SCALE GENOMIC DNA]</scope>
    <source>
        <strain evidence="3">RMSCC 757 / Silveira</strain>
    </source>
</reference>
<feature type="region of interest" description="Disordered" evidence="1">
    <location>
        <begin position="1"/>
        <end position="86"/>
    </location>
</feature>
<feature type="compositionally biased region" description="Polar residues" evidence="1">
    <location>
        <begin position="67"/>
        <end position="76"/>
    </location>
</feature>
<evidence type="ECO:0000313" key="3">
    <source>
        <dbReference type="Proteomes" id="UP000002497"/>
    </source>
</evidence>
<dbReference type="VEuPathDB" id="FungiDB:CPSG_10109"/>
<accession>E9DJW0</accession>
<proteinExistence type="predicted"/>
<protein>
    <submittedName>
        <fullName evidence="2">Uncharacterized protein</fullName>
    </submittedName>
</protein>
<dbReference type="VEuPathDB" id="FungiDB:D8B26_005413"/>
<reference evidence="3" key="2">
    <citation type="submission" date="2010-03" db="EMBL/GenBank/DDBJ databases">
        <title>The genome sequence of Coccidioides posadasii strain Silveira.</title>
        <authorList>
            <consortium name="The Broad Institute Genome Sequencing Center for Infectious Disease"/>
            <person name="Neafsey D."/>
            <person name="Orbach M."/>
            <person name="Henn M.R."/>
            <person name="Cole G.T."/>
            <person name="Galgiani J."/>
            <person name="Gardner M.J."/>
            <person name="Kirkland T.N."/>
            <person name="Taylor J.W."/>
            <person name="Young S.K."/>
            <person name="Zeng Q."/>
            <person name="Koehrsen M."/>
            <person name="Alvarado L."/>
            <person name="Berlin A."/>
            <person name="Borenstein D."/>
            <person name="Chapman S.B."/>
            <person name="Chen Z."/>
            <person name="Engels R."/>
            <person name="Freedman E."/>
            <person name="Gellesch M."/>
            <person name="Goldberg J."/>
            <person name="Griggs A."/>
            <person name="Gujja S."/>
            <person name="Heilman E."/>
            <person name="Heiman D."/>
            <person name="Howarth C."/>
            <person name="Jen D."/>
            <person name="Larson L."/>
            <person name="Mehta T."/>
            <person name="Neiman D."/>
            <person name="Park D."/>
            <person name="Pearson M."/>
            <person name="Richards J."/>
            <person name="Roberts A."/>
            <person name="Saif S."/>
            <person name="Shea T."/>
            <person name="Shenoy N."/>
            <person name="Sisk P."/>
            <person name="Stolte C."/>
            <person name="Sykes S."/>
            <person name="Walk T."/>
            <person name="White J."/>
            <person name="Yandava C."/>
            <person name="Haas B."/>
            <person name="Nusbaum C."/>
            <person name="Birren B."/>
        </authorList>
    </citation>
    <scope>NUCLEOTIDE SEQUENCE [LARGE SCALE GENOMIC DNA]</scope>
    <source>
        <strain evidence="3">RMSCC 757 / Silveira</strain>
    </source>
</reference>
<keyword evidence="3" id="KW-1185">Reference proteome</keyword>
<dbReference type="EMBL" id="GL636525">
    <property type="protein sequence ID" value="EFW13298.1"/>
    <property type="molecule type" value="Genomic_DNA"/>
</dbReference>
<dbReference type="AlphaFoldDB" id="E9DJW0"/>
<organism evidence="3">
    <name type="scientific">Coccidioides posadasii (strain RMSCC 757 / Silveira)</name>
    <name type="common">Valley fever fungus</name>
    <dbReference type="NCBI Taxonomy" id="443226"/>
    <lineage>
        <taxon>Eukaryota</taxon>
        <taxon>Fungi</taxon>
        <taxon>Dikarya</taxon>
        <taxon>Ascomycota</taxon>
        <taxon>Pezizomycotina</taxon>
        <taxon>Eurotiomycetes</taxon>
        <taxon>Eurotiomycetidae</taxon>
        <taxon>Onygenales</taxon>
        <taxon>Onygenaceae</taxon>
        <taxon>Coccidioides</taxon>
    </lineage>
</organism>
<evidence type="ECO:0000313" key="2">
    <source>
        <dbReference type="EMBL" id="EFW13298.1"/>
    </source>
</evidence>
<evidence type="ECO:0000256" key="1">
    <source>
        <dbReference type="SAM" id="MobiDB-lite"/>
    </source>
</evidence>
<sequence length="127" mass="13633">MGRQEGTDLSSENVTEPPAINSLPQDGCTLPELPNWTSNADMESWFPSDADHESFSEVNNIPDGPQANRNPNNNADSDVPFSDADHESVLGVNGVLYGGTYLLTSNADHESMQTIDPRVLQVGSATT</sequence>
<name>E9DJW0_COCPS</name>
<gene>
    <name evidence="2" type="ORF">CPSG_10109</name>
</gene>
<dbReference type="HOGENOM" id="CLU_1970356_0_0_1"/>